<evidence type="ECO:0000313" key="1">
    <source>
        <dbReference type="EMBL" id="KAJ8338383.1"/>
    </source>
</evidence>
<accession>A0A9Q1IE30</accession>
<keyword evidence="2" id="KW-1185">Reference proteome</keyword>
<evidence type="ECO:0000313" key="2">
    <source>
        <dbReference type="Proteomes" id="UP001152622"/>
    </source>
</evidence>
<name>A0A9Q1IE30_SYNKA</name>
<gene>
    <name evidence="1" type="ORF">SKAU_G00373490</name>
</gene>
<reference evidence="1" key="1">
    <citation type="journal article" date="2023" name="Science">
        <title>Genome structures resolve the early diversification of teleost fishes.</title>
        <authorList>
            <person name="Parey E."/>
            <person name="Louis A."/>
            <person name="Montfort J."/>
            <person name="Bouchez O."/>
            <person name="Roques C."/>
            <person name="Iampietro C."/>
            <person name="Lluch J."/>
            <person name="Castinel A."/>
            <person name="Donnadieu C."/>
            <person name="Desvignes T."/>
            <person name="Floi Bucao C."/>
            <person name="Jouanno E."/>
            <person name="Wen M."/>
            <person name="Mejri S."/>
            <person name="Dirks R."/>
            <person name="Jansen H."/>
            <person name="Henkel C."/>
            <person name="Chen W.J."/>
            <person name="Zahm M."/>
            <person name="Cabau C."/>
            <person name="Klopp C."/>
            <person name="Thompson A.W."/>
            <person name="Robinson-Rechavi M."/>
            <person name="Braasch I."/>
            <person name="Lecointre G."/>
            <person name="Bobe J."/>
            <person name="Postlethwait J.H."/>
            <person name="Berthelot C."/>
            <person name="Roest Crollius H."/>
            <person name="Guiguen Y."/>
        </authorList>
    </citation>
    <scope>NUCLEOTIDE SEQUENCE</scope>
    <source>
        <strain evidence="1">WJC10195</strain>
    </source>
</reference>
<protein>
    <submittedName>
        <fullName evidence="1">Uncharacterized protein</fullName>
    </submittedName>
</protein>
<comment type="caution">
    <text evidence="1">The sequence shown here is derived from an EMBL/GenBank/DDBJ whole genome shotgun (WGS) entry which is preliminary data.</text>
</comment>
<dbReference type="Proteomes" id="UP001152622">
    <property type="component" value="Chromosome 18"/>
</dbReference>
<organism evidence="1 2">
    <name type="scientific">Synaphobranchus kaupii</name>
    <name type="common">Kaup's arrowtooth eel</name>
    <dbReference type="NCBI Taxonomy" id="118154"/>
    <lineage>
        <taxon>Eukaryota</taxon>
        <taxon>Metazoa</taxon>
        <taxon>Chordata</taxon>
        <taxon>Craniata</taxon>
        <taxon>Vertebrata</taxon>
        <taxon>Euteleostomi</taxon>
        <taxon>Actinopterygii</taxon>
        <taxon>Neopterygii</taxon>
        <taxon>Teleostei</taxon>
        <taxon>Anguilliformes</taxon>
        <taxon>Synaphobranchidae</taxon>
        <taxon>Synaphobranchus</taxon>
    </lineage>
</organism>
<dbReference type="EMBL" id="JAINUF010000018">
    <property type="protein sequence ID" value="KAJ8338383.1"/>
    <property type="molecule type" value="Genomic_DNA"/>
</dbReference>
<proteinExistence type="predicted"/>
<dbReference type="AlphaFoldDB" id="A0A9Q1IE30"/>
<sequence length="145" mass="15617">MPLWYDVRTQQTTGTRDHQCLSAMVLLRFVYKWTGRCRRRGQACRCRHVTASGSGLLRVPPGGVRGASPVWDLTSPGSSNPLCSLLLSAQLAALLDASELTHPNCQTTGRAFKSQMASPLFLFGFSSGVNQKFAAAASESRGALS</sequence>